<sequence>MPRWERINRTFLKLIGRERRRSDTHHDHDPFPLLRRTW</sequence>
<dbReference type="AlphaFoldDB" id="A0A837D815"/>
<name>A0A837D815_9PSEU</name>
<reference evidence="1 2" key="1">
    <citation type="submission" date="2014-10" db="EMBL/GenBank/DDBJ databases">
        <title>Genome sequence of Micropolyspora internatus JCM3315.</title>
        <authorList>
            <person name="Shin S.-K."/>
            <person name="Yi H."/>
        </authorList>
    </citation>
    <scope>NUCLEOTIDE SEQUENCE [LARGE SCALE GENOMIC DNA]</scope>
    <source>
        <strain evidence="1 2">JCM 3315</strain>
    </source>
</reference>
<evidence type="ECO:0000313" key="1">
    <source>
        <dbReference type="EMBL" id="KHF43355.1"/>
    </source>
</evidence>
<evidence type="ECO:0000313" key="2">
    <source>
        <dbReference type="Proteomes" id="UP000030848"/>
    </source>
</evidence>
<gene>
    <name evidence="1" type="ORF">MINT15_35570</name>
</gene>
<comment type="caution">
    <text evidence="1">The sequence shown here is derived from an EMBL/GenBank/DDBJ whole genome shotgun (WGS) entry which is preliminary data.</text>
</comment>
<accession>A0A837D815</accession>
<protein>
    <submittedName>
        <fullName evidence="1">Uncharacterized protein</fullName>
    </submittedName>
</protein>
<dbReference type="EMBL" id="JRZE01000006">
    <property type="protein sequence ID" value="KHF43355.1"/>
    <property type="molecule type" value="Genomic_DNA"/>
</dbReference>
<organism evidence="1 2">
    <name type="scientific">Saccharomonospora viridis</name>
    <dbReference type="NCBI Taxonomy" id="1852"/>
    <lineage>
        <taxon>Bacteria</taxon>
        <taxon>Bacillati</taxon>
        <taxon>Actinomycetota</taxon>
        <taxon>Actinomycetes</taxon>
        <taxon>Pseudonocardiales</taxon>
        <taxon>Pseudonocardiaceae</taxon>
        <taxon>Saccharomonospora</taxon>
    </lineage>
</organism>
<dbReference type="Proteomes" id="UP000030848">
    <property type="component" value="Unassembled WGS sequence"/>
</dbReference>
<proteinExistence type="predicted"/>